<evidence type="ECO:0000256" key="4">
    <source>
        <dbReference type="ARBA" id="ARBA00007440"/>
    </source>
</evidence>
<dbReference type="SMART" id="SM00389">
    <property type="entry name" value="HOX"/>
    <property type="match status" value="4"/>
</dbReference>
<evidence type="ECO:0000256" key="28">
    <source>
        <dbReference type="PROSITE-ProRule" id="PRU00221"/>
    </source>
</evidence>
<evidence type="ECO:0000256" key="30">
    <source>
        <dbReference type="SAM" id="Coils"/>
    </source>
</evidence>
<feature type="domain" description="Homeobox" evidence="32">
    <location>
        <begin position="388"/>
        <end position="438"/>
    </location>
</feature>
<feature type="region of interest" description="Disordered" evidence="31">
    <location>
        <begin position="1014"/>
        <end position="1044"/>
    </location>
</feature>
<evidence type="ECO:0000256" key="15">
    <source>
        <dbReference type="ARBA" id="ARBA00022794"/>
    </source>
</evidence>
<dbReference type="FunFam" id="2.130.10.10:FF:000185">
    <property type="entry name" value="TBC1 domain family member 31 isoform X1"/>
    <property type="match status" value="1"/>
</dbReference>
<feature type="domain" description="Homeobox" evidence="32">
    <location>
        <begin position="234"/>
        <end position="277"/>
    </location>
</feature>
<reference evidence="34" key="2">
    <citation type="submission" date="2025-09" db="UniProtKB">
        <authorList>
            <consortium name="Ensembl"/>
        </authorList>
    </citation>
    <scope>IDENTIFICATION</scope>
</reference>
<dbReference type="InterPro" id="IPR041057">
    <property type="entry name" value="ZHX_Znf_C2H2"/>
</dbReference>
<dbReference type="Gene3D" id="2.130.10.10">
    <property type="entry name" value="YVTN repeat-like/Quinoprotein amine dehydrogenase"/>
    <property type="match status" value="2"/>
</dbReference>
<accession>A0A3Q3RGC7</accession>
<keyword evidence="13" id="KW-0863">Zinc-finger</keyword>
<dbReference type="InterPro" id="IPR009057">
    <property type="entry name" value="Homeodomain-like_sf"/>
</dbReference>
<dbReference type="GO" id="GO:0030154">
    <property type="term" value="P:cell differentiation"/>
    <property type="evidence" value="ECO:0007669"/>
    <property type="project" value="UniProtKB-KW"/>
</dbReference>
<keyword evidence="17" id="KW-0832">Ubl conjugation</keyword>
<dbReference type="Pfam" id="PF00400">
    <property type="entry name" value="WD40"/>
    <property type="match status" value="2"/>
</dbReference>
<feature type="DNA-binding region" description="Homeobox" evidence="27">
    <location>
        <begin position="390"/>
        <end position="439"/>
    </location>
</feature>
<evidence type="ECO:0000256" key="18">
    <source>
        <dbReference type="ARBA" id="ARBA00023015"/>
    </source>
</evidence>
<evidence type="ECO:0000256" key="19">
    <source>
        <dbReference type="ARBA" id="ARBA00023054"/>
    </source>
</evidence>
<name>A0A3Q3RGC7_9TELE</name>
<evidence type="ECO:0000256" key="20">
    <source>
        <dbReference type="ARBA" id="ARBA00023125"/>
    </source>
</evidence>
<dbReference type="GO" id="GO:0003677">
    <property type="term" value="F:DNA binding"/>
    <property type="evidence" value="ECO:0007669"/>
    <property type="project" value="UniProtKB-UniRule"/>
</dbReference>
<dbReference type="PANTHER" id="PTHR19853:SF1">
    <property type="entry name" value="TBC1 DOMAIN FAMILY MEMBER 31"/>
    <property type="match status" value="1"/>
</dbReference>
<dbReference type="Pfam" id="PF00566">
    <property type="entry name" value="RabGAP-TBC"/>
    <property type="match status" value="1"/>
</dbReference>
<sequence>MSSRRKTSTPCMIRPEQTMPSMDSHHPFPTVDPLGKATDPTTAPEKPATEPPDLSKPQRRQQGGYECKYCPFSTQNLNTFKEHVDANHPNVILNPLYLCAVCNFNTKKFDTLTEHNETCHPGESNFKFKRIKMNNQTILEQTIEGCSNNAVIYNTSSAISGKGDELGPLPPSKPTAIKIGKPKIIPSDNKRTDSQLGGEIISVHFSLLPFQVPKIAVPLNTTKYNPSLDDNLTLISSFNKFPYPTQAELSWLTAASKHPEEQIKVWFTTQRLKQGISWSPEEVEEARKKMFNGTISSVPQTFTVVSLPCQLLGQTSLVLTPVANGSTVTCAPLALTVANQSLKRPLASPVIATESKRPSIIQTISAPMASSKLASPKVLSFTVDPNKTAEQLSVLRSSYTHCPFPEEDEIYRLIETTGLSRGEIKKWFSEQRLLNLKGMCCDQTSKIMKEHSSHLFPSILNKVKGKSSEQLKALEESFQRSSSPTEAELDQLAQETRLSKTEVDCWFSERRALRDNMEKALLTISSKNTEDRIDRPRVLLNGASHREQDGKPPRSSPHPPMFSRTQWPSPEEYSQLEVQTTLGRTDIVRWFKDHRSALKNGETLEWMEGFQNQNLAEQLKAGQEQNGQSPEKISTNVKMEVTDIGNKDEGKIWHRKLTTGKGVLVTVVRTAQQAKTVRFLHVTFDTTGESFLAGDHHGNIYVFDVSRNRFRLVQKTGQACTALAFNLRRTTEFLVALADYTIKCFDKDTKQLVSWMRGHEGAVSSISIHSSGRYAITTSSDTAQLWDLDTFQRKRKLNIRQSVGVQRVNMFILNSELCINTILSCFSDDSIFAWESETLFCKYQLPVPDYGPKISYKAFAVTRDGKSLVAGGRSNLLHLWCLDNKQLIRVIQMPTQVRTVRQLEFLPDSFDGGASQTLGVLSQDGMMRFINIHTCKLLFHMGSHDDAITTVAVSPNGRHVVAIMDNGSINVYSVQSLTQELNKPPPSQVKVVSAGEADQDLSNLKVHVRSEVIQRPAKSSGRRTQVKILRPPPGSTAEDKENELPAGLNKKRLVALLKAFGEYPAKYRMFVWRSLLCLPENHAAYSSLTDKGLHSAYVTLHDKYPIKSHKLERGLQRVLSALAQWAAIFGEVEYLPLMAFPFVKLFQNNPMLCFEVVATVIANWCQHWFEYFPNPPLNVLNMVENVLAHHDKELLQHLVDCGITSQLYVWPLLETLFSEVLTRDEWLRLFDNIFSNHPSFLIMASVAYITCCREPLLLCSQKHDFEYFFHHRNNLDVGAMIKEAYRLMSNTPADIHPKTLLCDFTPLTKGQYPVFNQYPEFIVEYQNREREKIRLQEMEYLRERQEVSALRADFVRRQAEEEAYYTQQELLRKAEEQRRIILAQEEEKLTQQRAKLAAMKRELKVKELQLLDATRRRFLKHQQDLRASQIQRLDQEISRKVSMDLRERETATAVQDLEVRQMELEAQRKRLEQVTSHIALPSFLSSVCALEESLAEACQLGLESDWQREVAERLQQVDAEQERKRQRLAELHRQMLAEEERLADTMRDVAGRKVGATTVCLSTHQMSNFMEKISIVAFLPLFLKSAIHKSFFFQEYALKYHYFIFSREQCSCLSFFLFIPSVSLDRGRTQLDSSERELLKEIRELRQKLAARAREGSSASSQSVHTLSFVSQ</sequence>
<feature type="coiled-coil region" evidence="30">
    <location>
        <begin position="1367"/>
        <end position="1416"/>
    </location>
</feature>
<organism evidence="34 35">
    <name type="scientific">Mastacembelus armatus</name>
    <name type="common">zig-zag eel</name>
    <dbReference type="NCBI Taxonomy" id="205130"/>
    <lineage>
        <taxon>Eukaryota</taxon>
        <taxon>Metazoa</taxon>
        <taxon>Chordata</taxon>
        <taxon>Craniata</taxon>
        <taxon>Vertebrata</taxon>
        <taxon>Euteleostomi</taxon>
        <taxon>Actinopterygii</taxon>
        <taxon>Neopterygii</taxon>
        <taxon>Teleostei</taxon>
        <taxon>Neoteleostei</taxon>
        <taxon>Acanthomorphata</taxon>
        <taxon>Anabantaria</taxon>
        <taxon>Synbranchiformes</taxon>
        <taxon>Mastacembelidae</taxon>
        <taxon>Mastacembelus</taxon>
    </lineage>
</organism>
<evidence type="ECO:0000256" key="31">
    <source>
        <dbReference type="SAM" id="MobiDB-lite"/>
    </source>
</evidence>
<dbReference type="PROSITE" id="PS50086">
    <property type="entry name" value="TBC_RABGAP"/>
    <property type="match status" value="1"/>
</dbReference>
<dbReference type="SUPFAM" id="SSF57667">
    <property type="entry name" value="beta-beta-alpha zinc fingers"/>
    <property type="match status" value="2"/>
</dbReference>
<evidence type="ECO:0000256" key="26">
    <source>
        <dbReference type="ARBA" id="ARBA00034464"/>
    </source>
</evidence>
<evidence type="ECO:0000256" key="10">
    <source>
        <dbReference type="ARBA" id="ARBA00022574"/>
    </source>
</evidence>
<feature type="DNA-binding region" description="Homeobox" evidence="27">
    <location>
        <begin position="469"/>
        <end position="518"/>
    </location>
</feature>
<evidence type="ECO:0000256" key="14">
    <source>
        <dbReference type="ARBA" id="ARBA00022782"/>
    </source>
</evidence>
<comment type="similarity">
    <text evidence="4">Belongs to the ZHX family.</text>
</comment>
<dbReference type="GO" id="GO:0036064">
    <property type="term" value="C:ciliary basal body"/>
    <property type="evidence" value="ECO:0007669"/>
    <property type="project" value="TreeGrafter"/>
</dbReference>
<dbReference type="FunCoup" id="A0A3Q3RGC7">
    <property type="interactions" value="629"/>
</dbReference>
<keyword evidence="15" id="KW-0970">Cilium biogenesis/degradation</keyword>
<keyword evidence="24 27" id="KW-0539">Nucleus</keyword>
<keyword evidence="25" id="KW-0966">Cell projection</keyword>
<dbReference type="InterPro" id="IPR035969">
    <property type="entry name" value="Rab-GAP_TBC_sf"/>
</dbReference>
<dbReference type="SMART" id="SM00355">
    <property type="entry name" value="ZnF_C2H2"/>
    <property type="match status" value="2"/>
</dbReference>
<evidence type="ECO:0000259" key="33">
    <source>
        <dbReference type="PROSITE" id="PS50086"/>
    </source>
</evidence>
<evidence type="ECO:0000256" key="11">
    <source>
        <dbReference type="ARBA" id="ARBA00022723"/>
    </source>
</evidence>
<evidence type="ECO:0000256" key="24">
    <source>
        <dbReference type="ARBA" id="ARBA00023242"/>
    </source>
</evidence>
<dbReference type="GO" id="GO:0008270">
    <property type="term" value="F:zinc ion binding"/>
    <property type="evidence" value="ECO:0007669"/>
    <property type="project" value="UniProtKB-KW"/>
</dbReference>
<feature type="repeat" description="WD" evidence="28">
    <location>
        <begin position="941"/>
        <end position="982"/>
    </location>
</feature>
<dbReference type="Gene3D" id="1.10.10.60">
    <property type="entry name" value="Homeodomain-like"/>
    <property type="match status" value="4"/>
</dbReference>
<evidence type="ECO:0000256" key="23">
    <source>
        <dbReference type="ARBA" id="ARBA00023212"/>
    </source>
</evidence>
<dbReference type="GO" id="GO:0034451">
    <property type="term" value="C:centriolar satellite"/>
    <property type="evidence" value="ECO:0007669"/>
    <property type="project" value="UniProtKB-SubCell"/>
</dbReference>
<evidence type="ECO:0000256" key="1">
    <source>
        <dbReference type="ARBA" id="ARBA00004120"/>
    </source>
</evidence>
<dbReference type="InParanoid" id="A0A3Q3RGC7"/>
<dbReference type="InterPro" id="IPR001356">
    <property type="entry name" value="HD"/>
</dbReference>
<keyword evidence="12" id="KW-0677">Repeat</keyword>
<dbReference type="Gene3D" id="3.30.160.60">
    <property type="entry name" value="Classic Zinc Finger"/>
    <property type="match status" value="1"/>
</dbReference>
<keyword evidence="10 28" id="KW-0853">WD repeat</keyword>
<dbReference type="Ensembl" id="ENSMAMT00000001185.2">
    <property type="protein sequence ID" value="ENSMAMP00000001160.2"/>
    <property type="gene ID" value="ENSMAMG00000000834.2"/>
</dbReference>
<dbReference type="FunFam" id="1.10.472.80:FF:000022">
    <property type="entry name" value="TBC1 domain family, member 31"/>
    <property type="match status" value="1"/>
</dbReference>
<dbReference type="InterPro" id="IPR051570">
    <property type="entry name" value="TBC1_cilium_biogenesis"/>
</dbReference>
<feature type="region of interest" description="Disordered" evidence="31">
    <location>
        <begin position="1"/>
        <end position="61"/>
    </location>
</feature>
<feature type="compositionally biased region" description="Low complexity" evidence="31">
    <location>
        <begin position="36"/>
        <end position="46"/>
    </location>
</feature>
<keyword evidence="6" id="KW-0963">Cytoplasm</keyword>
<feature type="DNA-binding region" description="Homeobox" evidence="27">
    <location>
        <begin position="236"/>
        <end position="278"/>
    </location>
</feature>
<dbReference type="InterPro" id="IPR013087">
    <property type="entry name" value="Znf_C2H2_type"/>
</dbReference>
<keyword evidence="14" id="KW-0221">Differentiation</keyword>
<keyword evidence="16" id="KW-0862">Zinc</keyword>
<evidence type="ECO:0000256" key="2">
    <source>
        <dbReference type="ARBA" id="ARBA00004123"/>
    </source>
</evidence>
<evidence type="ECO:0000256" key="27">
    <source>
        <dbReference type="PROSITE-ProRule" id="PRU00108"/>
    </source>
</evidence>
<dbReference type="SUPFAM" id="SSF47923">
    <property type="entry name" value="Ypt/Rab-GAP domain of gyp1p"/>
    <property type="match status" value="1"/>
</dbReference>
<evidence type="ECO:0000256" key="17">
    <source>
        <dbReference type="ARBA" id="ARBA00022843"/>
    </source>
</evidence>
<evidence type="ECO:0000259" key="32">
    <source>
        <dbReference type="PROSITE" id="PS50071"/>
    </source>
</evidence>
<dbReference type="PROSITE" id="PS50071">
    <property type="entry name" value="HOMEOBOX_2"/>
    <property type="match status" value="3"/>
</dbReference>
<dbReference type="InterPro" id="IPR036236">
    <property type="entry name" value="Znf_C2H2_sf"/>
</dbReference>
<feature type="region of interest" description="Disordered" evidence="31">
    <location>
        <begin position="542"/>
        <end position="572"/>
    </location>
</feature>
<evidence type="ECO:0000256" key="7">
    <source>
        <dbReference type="ARBA" id="ARBA00022491"/>
    </source>
</evidence>
<evidence type="ECO:0000256" key="21">
    <source>
        <dbReference type="ARBA" id="ARBA00023155"/>
    </source>
</evidence>
<reference evidence="34" key="1">
    <citation type="submission" date="2025-08" db="UniProtKB">
        <authorList>
            <consortium name="Ensembl"/>
        </authorList>
    </citation>
    <scope>IDENTIFICATION</scope>
</reference>
<keyword evidence="22" id="KW-0804">Transcription</keyword>
<dbReference type="SMART" id="SM00320">
    <property type="entry name" value="WD40"/>
    <property type="match status" value="6"/>
</dbReference>
<dbReference type="Pfam" id="PF18387">
    <property type="entry name" value="zf_C2H2_ZHX"/>
    <property type="match status" value="1"/>
</dbReference>
<dbReference type="FunFam" id="3.30.160.60:FF:000296">
    <property type="entry name" value="Zinc fingers and homeoboxes protein 1"/>
    <property type="match status" value="1"/>
</dbReference>
<dbReference type="FunFam" id="1.10.10.60:FF:000311">
    <property type="entry name" value="Zinc fingers and homeoboxes 2a"/>
    <property type="match status" value="1"/>
</dbReference>
<dbReference type="PROSITE" id="PS50082">
    <property type="entry name" value="WD_REPEATS_2"/>
    <property type="match status" value="1"/>
</dbReference>
<evidence type="ECO:0000256" key="22">
    <source>
        <dbReference type="ARBA" id="ARBA00023163"/>
    </source>
</evidence>
<dbReference type="InterPro" id="IPR036322">
    <property type="entry name" value="WD40_repeat_dom_sf"/>
</dbReference>
<comment type="subcellular location">
    <subcellularLocation>
        <location evidence="1">Cytoplasm</location>
        <location evidence="1">Cytoskeleton</location>
        <location evidence="1">Cilium basal body</location>
    </subcellularLocation>
    <subcellularLocation>
        <location evidence="3">Cytoplasm</location>
        <location evidence="3">Cytoskeleton</location>
        <location evidence="3">Microtubule organizing center</location>
        <location evidence="3">Centrosome</location>
        <location evidence="3">Centriolar satellite</location>
    </subcellularLocation>
    <subcellularLocation>
        <location evidence="2 27 29">Nucleus</location>
    </subcellularLocation>
</comment>
<protein>
    <recommendedName>
        <fullName evidence="5">TBC1 domain family member 31</fullName>
    </recommendedName>
</protein>
<evidence type="ECO:0000313" key="34">
    <source>
        <dbReference type="Ensembl" id="ENSMAMP00000001160.2"/>
    </source>
</evidence>
<dbReference type="Gene3D" id="1.10.472.80">
    <property type="entry name" value="Ypt/Rab-GAP domain of gyp1p, domain 3"/>
    <property type="match status" value="1"/>
</dbReference>
<keyword evidence="23" id="KW-0206">Cytoskeleton</keyword>
<dbReference type="PANTHER" id="PTHR19853">
    <property type="entry name" value="WD REPEAT CONTAINING PROTEIN 3 WDR3"/>
    <property type="match status" value="1"/>
</dbReference>
<keyword evidence="18" id="KW-0805">Transcription regulation</keyword>
<keyword evidence="11" id="KW-0479">Metal-binding</keyword>
<dbReference type="GeneTree" id="ENSGT00940000153859"/>
<evidence type="ECO:0000256" key="5">
    <source>
        <dbReference type="ARBA" id="ARBA00014199"/>
    </source>
</evidence>
<evidence type="ECO:0000256" key="8">
    <source>
        <dbReference type="ARBA" id="ARBA00022499"/>
    </source>
</evidence>
<evidence type="ECO:0000256" key="25">
    <source>
        <dbReference type="ARBA" id="ARBA00023273"/>
    </source>
</evidence>
<keyword evidence="8" id="KW-1017">Isopeptide bond</keyword>
<dbReference type="SUPFAM" id="SSF50978">
    <property type="entry name" value="WD40 repeat-like"/>
    <property type="match status" value="1"/>
</dbReference>
<feature type="domain" description="Rab-GAP TBC" evidence="33">
    <location>
        <begin position="1062"/>
        <end position="1237"/>
    </location>
</feature>
<dbReference type="Proteomes" id="UP000261640">
    <property type="component" value="Unplaced"/>
</dbReference>
<comment type="function">
    <text evidence="26">Molecular adapter which is involved in cilium biogenesis. Part of a functional complex including OFD1 a centriolar protein involved in cilium assembly. Could regulate the cAMP-dependent phosphorylation of OFD1, and its subsequent ubiquitination by PJA2 which ultimately leads to its proteasomal degradation.</text>
</comment>
<dbReference type="GO" id="GO:0060090">
    <property type="term" value="F:molecular adaptor activity"/>
    <property type="evidence" value="ECO:0007669"/>
    <property type="project" value="UniProtKB-ARBA"/>
</dbReference>
<keyword evidence="21 27" id="KW-0371">Homeobox</keyword>
<dbReference type="GO" id="GO:0005634">
    <property type="term" value="C:nucleus"/>
    <property type="evidence" value="ECO:0007669"/>
    <property type="project" value="UniProtKB-SubCell"/>
</dbReference>
<feature type="coiled-coil region" evidence="30">
    <location>
        <begin position="1511"/>
        <end position="1548"/>
    </location>
</feature>
<evidence type="ECO:0000313" key="35">
    <source>
        <dbReference type="Proteomes" id="UP000261640"/>
    </source>
</evidence>
<evidence type="ECO:0000256" key="9">
    <source>
        <dbReference type="ARBA" id="ARBA00022553"/>
    </source>
</evidence>
<dbReference type="GO" id="GO:0060271">
    <property type="term" value="P:cilium assembly"/>
    <property type="evidence" value="ECO:0007669"/>
    <property type="project" value="UniProtKB-ARBA"/>
</dbReference>
<keyword evidence="9" id="KW-0597">Phosphoprotein</keyword>
<feature type="region of interest" description="Disordered" evidence="31">
    <location>
        <begin position="1653"/>
        <end position="1672"/>
    </location>
</feature>
<keyword evidence="7" id="KW-0678">Repressor</keyword>
<evidence type="ECO:0000256" key="29">
    <source>
        <dbReference type="RuleBase" id="RU000682"/>
    </source>
</evidence>
<dbReference type="Pfam" id="PF00046">
    <property type="entry name" value="Homeodomain"/>
    <property type="match status" value="2"/>
</dbReference>
<keyword evidence="19 30" id="KW-0175">Coiled coil</keyword>
<dbReference type="CDD" id="cd00086">
    <property type="entry name" value="homeodomain"/>
    <property type="match status" value="3"/>
</dbReference>
<keyword evidence="20 27" id="KW-0238">DNA-binding</keyword>
<dbReference type="InterPro" id="IPR001680">
    <property type="entry name" value="WD40_rpt"/>
</dbReference>
<evidence type="ECO:0000256" key="6">
    <source>
        <dbReference type="ARBA" id="ARBA00022490"/>
    </source>
</evidence>
<dbReference type="SUPFAM" id="SSF46689">
    <property type="entry name" value="Homeodomain-like"/>
    <property type="match status" value="4"/>
</dbReference>
<dbReference type="FunFam" id="1.10.10.60:FF:000062">
    <property type="entry name" value="zinc fingers and homeoboxes protein 3"/>
    <property type="match status" value="1"/>
</dbReference>
<dbReference type="InterPro" id="IPR000195">
    <property type="entry name" value="Rab-GAP-TBC_dom"/>
</dbReference>
<keyword evidence="35" id="KW-1185">Reference proteome</keyword>
<dbReference type="InterPro" id="IPR015943">
    <property type="entry name" value="WD40/YVTN_repeat-like_dom_sf"/>
</dbReference>
<feature type="domain" description="Homeobox" evidence="32">
    <location>
        <begin position="467"/>
        <end position="517"/>
    </location>
</feature>
<proteinExistence type="inferred from homology"/>
<evidence type="ECO:0000256" key="12">
    <source>
        <dbReference type="ARBA" id="ARBA00022737"/>
    </source>
</evidence>
<evidence type="ECO:0000256" key="3">
    <source>
        <dbReference type="ARBA" id="ARBA00004607"/>
    </source>
</evidence>
<evidence type="ECO:0000256" key="13">
    <source>
        <dbReference type="ARBA" id="ARBA00022771"/>
    </source>
</evidence>
<evidence type="ECO:0000256" key="16">
    <source>
        <dbReference type="ARBA" id="ARBA00022833"/>
    </source>
</evidence>
<dbReference type="STRING" id="205130.ENSMAMP00000001160"/>